<feature type="transmembrane region" description="Helical" evidence="1">
    <location>
        <begin position="96"/>
        <end position="122"/>
    </location>
</feature>
<feature type="transmembrane region" description="Helical" evidence="1">
    <location>
        <begin position="142"/>
        <end position="163"/>
    </location>
</feature>
<dbReference type="PANTHER" id="PTHR43471">
    <property type="entry name" value="ABC TRANSPORTER PERMEASE"/>
    <property type="match status" value="1"/>
</dbReference>
<protein>
    <submittedName>
        <fullName evidence="2">ABC-2 family transporter protein</fullName>
    </submittedName>
</protein>
<sequence>MSKSLSLLLFSMKEISNQRIYQTLLAILIIIPWLLLIPTSLFMMDLGKVFMDMLFTFLHLWLLIYIFFLAAPLLARDIEMGTCNMFLTLPMSRAEYLWGRYAGVVATILPILLAYLISAVLAFEFAERTWPGYVLSGSGVQFTYGVLLILLPYLALTAVLFFIASTATGLSETTVFLFSVWLLCWSIPPVLGAMQEQNVAAKNPPWIESILQFINQLLPDISSSQISLHLAHHIPLENMAVIAYCIEHLAYSSLIMIVAVLLFQRRDLG</sequence>
<dbReference type="OrthoDB" id="5292896at2"/>
<keyword evidence="1" id="KW-0472">Membrane</keyword>
<dbReference type="RefSeq" id="WP_072660479.1">
    <property type="nucleotide sequence ID" value="NZ_BDFD01000022.1"/>
</dbReference>
<name>A0A1L8CQG9_9PROT</name>
<feature type="transmembrane region" description="Helical" evidence="1">
    <location>
        <begin position="241"/>
        <end position="263"/>
    </location>
</feature>
<keyword evidence="3" id="KW-1185">Reference proteome</keyword>
<accession>A0A1L8CQG9</accession>
<gene>
    <name evidence="2" type="ORF">MMIC_P2156</name>
</gene>
<feature type="transmembrane region" description="Helical" evidence="1">
    <location>
        <begin position="20"/>
        <end position="42"/>
    </location>
</feature>
<dbReference type="EMBL" id="BDFD01000022">
    <property type="protein sequence ID" value="GAV21176.1"/>
    <property type="molecule type" value="Genomic_DNA"/>
</dbReference>
<dbReference type="AlphaFoldDB" id="A0A1L8CQG9"/>
<keyword evidence="1" id="KW-0812">Transmembrane</keyword>
<evidence type="ECO:0000313" key="3">
    <source>
        <dbReference type="Proteomes" id="UP000231632"/>
    </source>
</evidence>
<dbReference type="STRING" id="1921010.MMIC_P2156"/>
<evidence type="ECO:0000313" key="2">
    <source>
        <dbReference type="EMBL" id="GAV21176.1"/>
    </source>
</evidence>
<feature type="transmembrane region" description="Helical" evidence="1">
    <location>
        <begin position="54"/>
        <end position="75"/>
    </location>
</feature>
<proteinExistence type="predicted"/>
<organism evidence="2 3">
    <name type="scientific">Mariprofundus micogutta</name>
    <dbReference type="NCBI Taxonomy" id="1921010"/>
    <lineage>
        <taxon>Bacteria</taxon>
        <taxon>Pseudomonadati</taxon>
        <taxon>Pseudomonadota</taxon>
        <taxon>Candidatius Mariprofundia</taxon>
        <taxon>Mariprofundales</taxon>
        <taxon>Mariprofundaceae</taxon>
        <taxon>Mariprofundus</taxon>
    </lineage>
</organism>
<feature type="transmembrane region" description="Helical" evidence="1">
    <location>
        <begin position="175"/>
        <end position="194"/>
    </location>
</feature>
<reference evidence="2 3" key="1">
    <citation type="journal article" date="2017" name="Arch. Microbiol.">
        <title>Mariprofundus micogutta sp. nov., a novel iron-oxidizing zetaproteobacterium isolated from a deep-sea hydrothermal field at the Bayonnaise knoll of the Izu-Ogasawara arc, and a description of Mariprofundales ord. nov. and Zetaproteobacteria classis nov.</title>
        <authorList>
            <person name="Makita H."/>
            <person name="Tanaka E."/>
            <person name="Mitsunobu S."/>
            <person name="Miyazaki M."/>
            <person name="Nunoura T."/>
            <person name="Uematsu K."/>
            <person name="Takaki Y."/>
            <person name="Nishi S."/>
            <person name="Shimamura S."/>
            <person name="Takai K."/>
        </authorList>
    </citation>
    <scope>NUCLEOTIDE SEQUENCE [LARGE SCALE GENOMIC DNA]</scope>
    <source>
        <strain evidence="2 3">ET2</strain>
    </source>
</reference>
<dbReference type="Proteomes" id="UP000231632">
    <property type="component" value="Unassembled WGS sequence"/>
</dbReference>
<keyword evidence="1" id="KW-1133">Transmembrane helix</keyword>
<evidence type="ECO:0000256" key="1">
    <source>
        <dbReference type="SAM" id="Phobius"/>
    </source>
</evidence>
<dbReference type="PANTHER" id="PTHR43471:SF10">
    <property type="entry name" value="SLL1107 PROTEIN"/>
    <property type="match status" value="1"/>
</dbReference>
<comment type="caution">
    <text evidence="2">The sequence shown here is derived from an EMBL/GenBank/DDBJ whole genome shotgun (WGS) entry which is preliminary data.</text>
</comment>